<dbReference type="InterPro" id="IPR050179">
    <property type="entry name" value="Trans_hexapeptide_repeat"/>
</dbReference>
<dbReference type="InterPro" id="IPR020019">
    <property type="entry name" value="AcTrfase_PglD-like"/>
</dbReference>
<evidence type="ECO:0000256" key="3">
    <source>
        <dbReference type="PIRSR" id="PIRSR620019-2"/>
    </source>
</evidence>
<dbReference type="NCBIfam" id="TIGR03570">
    <property type="entry name" value="NeuD_NnaD"/>
    <property type="match status" value="1"/>
</dbReference>
<comment type="similarity">
    <text evidence="1">Belongs to the transferase hexapeptide repeat family.</text>
</comment>
<organism evidence="4 5">
    <name type="scientific">Colwellia demingiae</name>
    <dbReference type="NCBI Taxonomy" id="89401"/>
    <lineage>
        <taxon>Bacteria</taxon>
        <taxon>Pseudomonadati</taxon>
        <taxon>Pseudomonadota</taxon>
        <taxon>Gammaproteobacteria</taxon>
        <taxon>Alteromonadales</taxon>
        <taxon>Colwelliaceae</taxon>
        <taxon>Colwellia</taxon>
    </lineage>
</organism>
<evidence type="ECO:0000256" key="1">
    <source>
        <dbReference type="ARBA" id="ARBA00007274"/>
    </source>
</evidence>
<dbReference type="PANTHER" id="PTHR43300">
    <property type="entry name" value="ACETYLTRANSFERASE"/>
    <property type="match status" value="1"/>
</dbReference>
<sequence length="213" mass="22916">MSDSVLLIGSGGHASVLLEMLIEHKINIMGYVSPSPASNHMLFSQYRWYQNDEDILQFDKATIKLVNGIGSLPGNTLRADFYTNYKILGYSFVTLVSKDAGVSRYATLDEGVQVMRGAIIQTGASVGYNSIVNTGSIVEHDCSIGSNNHIAPGVTISGQVTSQKNVHFGTGSSVIQSININENVIVGAGSTITKDVEENCICFPARITIKVRK</sequence>
<keyword evidence="4" id="KW-0808">Transferase</keyword>
<dbReference type="OrthoDB" id="9794407at2"/>
<dbReference type="GO" id="GO:0016740">
    <property type="term" value="F:transferase activity"/>
    <property type="evidence" value="ECO:0007669"/>
    <property type="project" value="UniProtKB-KW"/>
</dbReference>
<dbReference type="RefSeq" id="WP_146782546.1">
    <property type="nucleotide sequence ID" value="NZ_VOLT01000001.1"/>
</dbReference>
<dbReference type="AlphaFoldDB" id="A0A5C6QTC0"/>
<dbReference type="Gene3D" id="3.40.50.20">
    <property type="match status" value="1"/>
</dbReference>
<name>A0A5C6QTC0_9GAMM</name>
<evidence type="ECO:0000256" key="2">
    <source>
        <dbReference type="PIRSR" id="PIRSR620019-1"/>
    </source>
</evidence>
<dbReference type="PANTHER" id="PTHR43300:SF7">
    <property type="entry name" value="UDP-N-ACETYLBACILLOSAMINE N-ACETYLTRANSFERASE"/>
    <property type="match status" value="1"/>
</dbReference>
<evidence type="ECO:0000313" key="5">
    <source>
        <dbReference type="Proteomes" id="UP000321822"/>
    </source>
</evidence>
<gene>
    <name evidence="4" type="ORF">ESZ36_01500</name>
</gene>
<evidence type="ECO:0000313" key="4">
    <source>
        <dbReference type="EMBL" id="TWX71933.1"/>
    </source>
</evidence>
<accession>A0A5C6QTC0</accession>
<dbReference type="CDD" id="cd03360">
    <property type="entry name" value="LbH_AT_putative"/>
    <property type="match status" value="1"/>
</dbReference>
<feature type="binding site" evidence="3">
    <location>
        <position position="149"/>
    </location>
    <ligand>
        <name>acetyl-CoA</name>
        <dbReference type="ChEBI" id="CHEBI:57288"/>
    </ligand>
</feature>
<feature type="active site" description="Proton acceptor" evidence="2">
    <location>
        <position position="140"/>
    </location>
</feature>
<dbReference type="Gene3D" id="2.160.10.10">
    <property type="entry name" value="Hexapeptide repeat proteins"/>
    <property type="match status" value="1"/>
</dbReference>
<dbReference type="InterPro" id="IPR011004">
    <property type="entry name" value="Trimer_LpxA-like_sf"/>
</dbReference>
<feature type="site" description="Increases basicity of active site His" evidence="2">
    <location>
        <position position="141"/>
    </location>
</feature>
<dbReference type="SUPFAM" id="SSF51161">
    <property type="entry name" value="Trimeric LpxA-like enzymes"/>
    <property type="match status" value="1"/>
</dbReference>
<keyword evidence="5" id="KW-1185">Reference proteome</keyword>
<feature type="binding site" evidence="3">
    <location>
        <position position="70"/>
    </location>
    <ligand>
        <name>substrate</name>
    </ligand>
</feature>
<dbReference type="EMBL" id="VOLT01000001">
    <property type="protein sequence ID" value="TWX71933.1"/>
    <property type="molecule type" value="Genomic_DNA"/>
</dbReference>
<comment type="caution">
    <text evidence="4">The sequence shown here is derived from an EMBL/GenBank/DDBJ whole genome shotgun (WGS) entry which is preliminary data.</text>
</comment>
<reference evidence="4 5" key="1">
    <citation type="submission" date="2019-07" db="EMBL/GenBank/DDBJ databases">
        <title>Genomes of sea-ice associated Colwellia species.</title>
        <authorList>
            <person name="Bowman J.P."/>
        </authorList>
    </citation>
    <scope>NUCLEOTIDE SEQUENCE [LARGE SCALE GENOMIC DNA]</scope>
    <source>
        <strain evidence="4 5">ACAM 459</strain>
    </source>
</reference>
<proteinExistence type="inferred from homology"/>
<dbReference type="Proteomes" id="UP000321822">
    <property type="component" value="Unassembled WGS sequence"/>
</dbReference>
<protein>
    <submittedName>
        <fullName evidence="4">Acetyltransferase</fullName>
    </submittedName>
</protein>